<reference evidence="8" key="1">
    <citation type="journal article" date="2002" name="Science">
        <title>The draft genome of Ciona intestinalis: insights into chordate and vertebrate origins.</title>
        <authorList>
            <person name="Dehal P."/>
            <person name="Satou Y."/>
            <person name="Campbell R.K."/>
            <person name="Chapman J."/>
            <person name="Degnan B."/>
            <person name="De Tomaso A."/>
            <person name="Davidson B."/>
            <person name="Di Gregorio A."/>
            <person name="Gelpke M."/>
            <person name="Goodstein D.M."/>
            <person name="Harafuji N."/>
            <person name="Hastings K.E."/>
            <person name="Ho I."/>
            <person name="Hotta K."/>
            <person name="Huang W."/>
            <person name="Kawashima T."/>
            <person name="Lemaire P."/>
            <person name="Martinez D."/>
            <person name="Meinertzhagen I.A."/>
            <person name="Necula S."/>
            <person name="Nonaka M."/>
            <person name="Putnam N."/>
            <person name="Rash S."/>
            <person name="Saiga H."/>
            <person name="Satake M."/>
            <person name="Terry A."/>
            <person name="Yamada L."/>
            <person name="Wang H.G."/>
            <person name="Awazu S."/>
            <person name="Azumi K."/>
            <person name="Boore J."/>
            <person name="Branno M."/>
            <person name="Chin-Bow S."/>
            <person name="DeSantis R."/>
            <person name="Doyle S."/>
            <person name="Francino P."/>
            <person name="Keys D.N."/>
            <person name="Haga S."/>
            <person name="Hayashi H."/>
            <person name="Hino K."/>
            <person name="Imai K.S."/>
            <person name="Inaba K."/>
            <person name="Kano S."/>
            <person name="Kobayashi K."/>
            <person name="Kobayashi M."/>
            <person name="Lee B.I."/>
            <person name="Makabe K.W."/>
            <person name="Manohar C."/>
            <person name="Matassi G."/>
            <person name="Medina M."/>
            <person name="Mochizuki Y."/>
            <person name="Mount S."/>
            <person name="Morishita T."/>
            <person name="Miura S."/>
            <person name="Nakayama A."/>
            <person name="Nishizaka S."/>
            <person name="Nomoto H."/>
            <person name="Ohta F."/>
            <person name="Oishi K."/>
            <person name="Rigoutsos I."/>
            <person name="Sano M."/>
            <person name="Sasaki A."/>
            <person name="Sasakura Y."/>
            <person name="Shoguchi E."/>
            <person name="Shin-i T."/>
            <person name="Spagnuolo A."/>
            <person name="Stainier D."/>
            <person name="Suzuki M.M."/>
            <person name="Tassy O."/>
            <person name="Takatori N."/>
            <person name="Tokuoka M."/>
            <person name="Yagi K."/>
            <person name="Yoshizaki F."/>
            <person name="Wada S."/>
            <person name="Zhang C."/>
            <person name="Hyatt P.D."/>
            <person name="Larimer F."/>
            <person name="Detter C."/>
            <person name="Doggett N."/>
            <person name="Glavina T."/>
            <person name="Hawkins T."/>
            <person name="Richardson P."/>
            <person name="Lucas S."/>
            <person name="Kohara Y."/>
            <person name="Levine M."/>
            <person name="Satoh N."/>
            <person name="Rokhsar D.S."/>
        </authorList>
    </citation>
    <scope>NUCLEOTIDE SEQUENCE [LARGE SCALE GENOMIC DNA]</scope>
</reference>
<feature type="domain" description="Amidohydrolase-related" evidence="6">
    <location>
        <begin position="70"/>
        <end position="216"/>
    </location>
</feature>
<reference evidence="7" key="3">
    <citation type="submission" date="2025-08" db="UniProtKB">
        <authorList>
            <consortium name="Ensembl"/>
        </authorList>
    </citation>
    <scope>IDENTIFICATION</scope>
</reference>
<dbReference type="InterPro" id="IPR006680">
    <property type="entry name" value="Amidohydro-rel"/>
</dbReference>
<evidence type="ECO:0000256" key="1">
    <source>
        <dbReference type="ARBA" id="ARBA00001947"/>
    </source>
</evidence>
<dbReference type="EC" id="3.5.2.2" evidence="4"/>
<feature type="domain" description="Amidohydrolase-related" evidence="6">
    <location>
        <begin position="373"/>
        <end position="464"/>
    </location>
</feature>
<dbReference type="GO" id="GO:0004157">
    <property type="term" value="F:dihydropyrimidinase activity"/>
    <property type="evidence" value="ECO:0007669"/>
    <property type="project" value="UniProtKB-EC"/>
</dbReference>
<dbReference type="EMBL" id="EAAA01001543">
    <property type="status" value="NOT_ANNOTATED_CDS"/>
    <property type="molecule type" value="Genomic_DNA"/>
</dbReference>
<accession>F6R7K2</accession>
<dbReference type="InterPro" id="IPR050378">
    <property type="entry name" value="Metallo-dep_Hydrolases_sf"/>
</dbReference>
<dbReference type="HOGENOM" id="CLU_015572_2_2_1"/>
<dbReference type="SUPFAM" id="SSF51338">
    <property type="entry name" value="Composite domain of metallo-dependent hydrolases"/>
    <property type="match status" value="1"/>
</dbReference>
<evidence type="ECO:0000256" key="3">
    <source>
        <dbReference type="ARBA" id="ARBA00036696"/>
    </source>
</evidence>
<evidence type="ECO:0000313" key="7">
    <source>
        <dbReference type="Ensembl" id="ENSCINP00000006365.3"/>
    </source>
</evidence>
<protein>
    <recommendedName>
        <fullName evidence="4">dihydropyrimidinase</fullName>
        <ecNumber evidence="4">3.5.2.2</ecNumber>
    </recommendedName>
</protein>
<dbReference type="GeneTree" id="ENSGT01030000234527"/>
<dbReference type="FunFam" id="3.20.20.140:FF:000174">
    <property type="entry name" value="Dihydropyrimidinase-related protein 2"/>
    <property type="match status" value="1"/>
</dbReference>
<dbReference type="InterPro" id="IPR032466">
    <property type="entry name" value="Metal_Hydrolase"/>
</dbReference>
<proteinExistence type="inferred from homology"/>
<dbReference type="Proteomes" id="UP000008144">
    <property type="component" value="Chromosome 2"/>
</dbReference>
<feature type="region of interest" description="Disordered" evidence="5">
    <location>
        <begin position="523"/>
        <end position="581"/>
    </location>
</feature>
<evidence type="ECO:0000256" key="4">
    <source>
        <dbReference type="ARBA" id="ARBA00039113"/>
    </source>
</evidence>
<reference evidence="7" key="2">
    <citation type="journal article" date="2008" name="Genome Biol.">
        <title>Improved genome assembly and evidence-based global gene model set for the chordate Ciona intestinalis: new insight into intron and operon populations.</title>
        <authorList>
            <person name="Satou Y."/>
            <person name="Mineta K."/>
            <person name="Ogasawara M."/>
            <person name="Sasakura Y."/>
            <person name="Shoguchi E."/>
            <person name="Ueno K."/>
            <person name="Yamada L."/>
            <person name="Matsumoto J."/>
            <person name="Wasserscheid J."/>
            <person name="Dewar K."/>
            <person name="Wiley G.B."/>
            <person name="Macmil S.L."/>
            <person name="Roe B.A."/>
            <person name="Zeller R.W."/>
            <person name="Hastings K.E."/>
            <person name="Lemaire P."/>
            <person name="Lindquist E."/>
            <person name="Endo T."/>
            <person name="Hotta K."/>
            <person name="Inaba K."/>
        </authorList>
    </citation>
    <scope>NUCLEOTIDE SEQUENCE [LARGE SCALE GENOMIC DNA]</scope>
    <source>
        <strain evidence="7">wild type</strain>
    </source>
</reference>
<dbReference type="EMBL" id="EAAA01001544">
    <property type="status" value="NOT_ANNOTATED_CDS"/>
    <property type="molecule type" value="Genomic_DNA"/>
</dbReference>
<sequence length="581" mass="63355">MDFPKSSPIRKTIPKIASGERLHIKGGRIVNSDLTTKADIFVENGVIRQVGNDLTIPGGVTCIDATGALIVPGGIDLAVEFDNNPVLDDVTVNDVTSVDNCYSASRAALLGGTTTIVSFSTGEKGKLVSSFNKKSEACEASCCDVSLHVDVTSWDDDVKEAMTKLSINHGVNTFRVFMSGQWQLTDEELYDVLKHIREIGCVALVHAENGSIIKKEGERLLAEGNVLPENILKCRNEKVNDITFIMSFTVSKKDTCVLYIYIYIYIYTVHIYSNTRKAHLNPLCERGRETASHSGAYSFATFCTYVSLNPYLFTDTFTHYKTETLNTCSGALQFVSSGHSVYNDHDKVKLGRKNFMKIPPGTNGVYERMMAVWTTGVEKGKIDENQFVSLTSTNAARFLNLYPRKGRIAVGSDADLVVWKVNEALSLAETASEFAVTKPDCTSAFEGVESKGRPSVVVAHGKVVYNDGQISVVQSMGDMVERPVCSPSIYNRLTTKDALHKTRTAPTPDSALFRGINGIVTDNTGANKVTTPERFSRGSGHRAMHQSGWSFSGGQAEDSSRPSSRFSNPPGGQSHISLTLG</sequence>
<evidence type="ECO:0000256" key="2">
    <source>
        <dbReference type="ARBA" id="ARBA00008829"/>
    </source>
</evidence>
<evidence type="ECO:0000259" key="6">
    <source>
        <dbReference type="Pfam" id="PF01979"/>
    </source>
</evidence>
<dbReference type="Ensembl" id="ENSCINT00000006365.3">
    <property type="protein sequence ID" value="ENSCINP00000006365.3"/>
    <property type="gene ID" value="ENSCING00000003138.3"/>
</dbReference>
<dbReference type="Gene3D" id="2.30.40.10">
    <property type="entry name" value="Urease, subunit C, domain 1"/>
    <property type="match status" value="1"/>
</dbReference>
<name>F6R7K2_CIOIN</name>
<dbReference type="InterPro" id="IPR011059">
    <property type="entry name" value="Metal-dep_hydrolase_composite"/>
</dbReference>
<evidence type="ECO:0000256" key="5">
    <source>
        <dbReference type="SAM" id="MobiDB-lite"/>
    </source>
</evidence>
<dbReference type="SUPFAM" id="SSF51556">
    <property type="entry name" value="Metallo-dependent hydrolases"/>
    <property type="match status" value="1"/>
</dbReference>
<evidence type="ECO:0000313" key="8">
    <source>
        <dbReference type="Proteomes" id="UP000008144"/>
    </source>
</evidence>
<comment type="similarity">
    <text evidence="2">Belongs to the metallo-dependent hydrolases superfamily. Hydantoinase/dihydropyrimidinase family.</text>
</comment>
<comment type="catalytic activity">
    <reaction evidence="3">
        <text>5,6-dihydrouracil + H2O = 3-(carbamoylamino)propanoate + H(+)</text>
        <dbReference type="Rhea" id="RHEA:16121"/>
        <dbReference type="ChEBI" id="CHEBI:11892"/>
        <dbReference type="ChEBI" id="CHEBI:15377"/>
        <dbReference type="ChEBI" id="CHEBI:15378"/>
        <dbReference type="ChEBI" id="CHEBI:15901"/>
        <dbReference type="EC" id="3.5.2.2"/>
    </reaction>
</comment>
<reference evidence="7" key="4">
    <citation type="submission" date="2025-09" db="UniProtKB">
        <authorList>
            <consortium name="Ensembl"/>
        </authorList>
    </citation>
    <scope>IDENTIFICATION</scope>
</reference>
<dbReference type="AlphaFoldDB" id="F6R7K2"/>
<dbReference type="PANTHER" id="PTHR11647:SF1">
    <property type="entry name" value="COLLAPSIN RESPONSE MEDIATOR PROTEIN"/>
    <property type="match status" value="1"/>
</dbReference>
<dbReference type="Gene3D" id="3.20.20.140">
    <property type="entry name" value="Metal-dependent hydrolases"/>
    <property type="match status" value="1"/>
</dbReference>
<comment type="cofactor">
    <cofactor evidence="1">
        <name>Zn(2+)</name>
        <dbReference type="ChEBI" id="CHEBI:29105"/>
    </cofactor>
</comment>
<organism evidence="7 8">
    <name type="scientific">Ciona intestinalis</name>
    <name type="common">Transparent sea squirt</name>
    <name type="synonym">Ascidia intestinalis</name>
    <dbReference type="NCBI Taxonomy" id="7719"/>
    <lineage>
        <taxon>Eukaryota</taxon>
        <taxon>Metazoa</taxon>
        <taxon>Chordata</taxon>
        <taxon>Tunicata</taxon>
        <taxon>Ascidiacea</taxon>
        <taxon>Phlebobranchia</taxon>
        <taxon>Cionidae</taxon>
        <taxon>Ciona</taxon>
    </lineage>
</organism>
<dbReference type="PANTHER" id="PTHR11647">
    <property type="entry name" value="HYDRANTOINASE/DIHYDROPYRIMIDINASE FAMILY MEMBER"/>
    <property type="match status" value="1"/>
</dbReference>
<dbReference type="Pfam" id="PF01979">
    <property type="entry name" value="Amidohydro_1"/>
    <property type="match status" value="2"/>
</dbReference>
<feature type="compositionally biased region" description="Low complexity" evidence="5">
    <location>
        <begin position="561"/>
        <end position="570"/>
    </location>
</feature>
<keyword evidence="8" id="KW-1185">Reference proteome</keyword>